<reference evidence="1 2" key="1">
    <citation type="submission" date="2024-01" db="EMBL/GenBank/DDBJ databases">
        <title>Genome assemblies of Stephania.</title>
        <authorList>
            <person name="Yang L."/>
        </authorList>
    </citation>
    <scope>NUCLEOTIDE SEQUENCE [LARGE SCALE GENOMIC DNA]</scope>
    <source>
        <strain evidence="1">QJT</strain>
        <tissue evidence="1">Leaf</tissue>
    </source>
</reference>
<accession>A0AAP0E258</accession>
<keyword evidence="2" id="KW-1185">Reference proteome</keyword>
<dbReference type="Proteomes" id="UP001417504">
    <property type="component" value="Unassembled WGS sequence"/>
</dbReference>
<organism evidence="1 2">
    <name type="scientific">Stephania japonica</name>
    <dbReference type="NCBI Taxonomy" id="461633"/>
    <lineage>
        <taxon>Eukaryota</taxon>
        <taxon>Viridiplantae</taxon>
        <taxon>Streptophyta</taxon>
        <taxon>Embryophyta</taxon>
        <taxon>Tracheophyta</taxon>
        <taxon>Spermatophyta</taxon>
        <taxon>Magnoliopsida</taxon>
        <taxon>Ranunculales</taxon>
        <taxon>Menispermaceae</taxon>
        <taxon>Menispermoideae</taxon>
        <taxon>Cissampelideae</taxon>
        <taxon>Stephania</taxon>
    </lineage>
</organism>
<comment type="caution">
    <text evidence="1">The sequence shown here is derived from an EMBL/GenBank/DDBJ whole genome shotgun (WGS) entry which is preliminary data.</text>
</comment>
<gene>
    <name evidence="1" type="ORF">Sjap_025632</name>
</gene>
<name>A0AAP0E258_9MAGN</name>
<protein>
    <submittedName>
        <fullName evidence="1">Uncharacterized protein</fullName>
    </submittedName>
</protein>
<evidence type="ECO:0000313" key="2">
    <source>
        <dbReference type="Proteomes" id="UP001417504"/>
    </source>
</evidence>
<dbReference type="AlphaFoldDB" id="A0AAP0E258"/>
<dbReference type="EMBL" id="JBBNAE010000011">
    <property type="protein sequence ID" value="KAK9085221.1"/>
    <property type="molecule type" value="Genomic_DNA"/>
</dbReference>
<sequence length="69" mass="7696">MPQVNTTAKNFVDKVETLPTLNLDKLYDYTFICEAILRFGVASNGSSDLRWWPLPPSLLLSFSCSGKGK</sequence>
<evidence type="ECO:0000313" key="1">
    <source>
        <dbReference type="EMBL" id="KAK9085221.1"/>
    </source>
</evidence>
<proteinExistence type="predicted"/>